<dbReference type="SUPFAM" id="SSF47090">
    <property type="entry name" value="PGBD-like"/>
    <property type="match status" value="1"/>
</dbReference>
<dbReference type="AlphaFoldDB" id="A0A7S8HDX8"/>
<evidence type="ECO:0000313" key="5">
    <source>
        <dbReference type="Proteomes" id="UP000593594"/>
    </source>
</evidence>
<evidence type="ECO:0000313" key="4">
    <source>
        <dbReference type="EMBL" id="QPC44954.1"/>
    </source>
</evidence>
<dbReference type="InterPro" id="IPR036366">
    <property type="entry name" value="PGBDSf"/>
</dbReference>
<dbReference type="RefSeq" id="WP_213162327.1">
    <property type="nucleotide sequence ID" value="NZ_CP058214.1"/>
</dbReference>
<gene>
    <name evidence="4" type="ORF">HW532_20975</name>
</gene>
<organism evidence="4 5">
    <name type="scientific">Kaustia mangrovi</name>
    <dbReference type="NCBI Taxonomy" id="2593653"/>
    <lineage>
        <taxon>Bacteria</taxon>
        <taxon>Pseudomonadati</taxon>
        <taxon>Pseudomonadota</taxon>
        <taxon>Alphaproteobacteria</taxon>
        <taxon>Hyphomicrobiales</taxon>
        <taxon>Parvibaculaceae</taxon>
        <taxon>Kaustia</taxon>
    </lineage>
</organism>
<name>A0A7S8HDX8_9HYPH</name>
<keyword evidence="1" id="KW-1133">Transmembrane helix</keyword>
<dbReference type="InterPro" id="IPR036365">
    <property type="entry name" value="PGBD-like_sf"/>
</dbReference>
<dbReference type="InterPro" id="IPR024408">
    <property type="entry name" value="Muramidase"/>
</dbReference>
<reference evidence="4 5" key="1">
    <citation type="submission" date="2020-06" db="EMBL/GenBank/DDBJ databases">
        <title>Genome sequence of 2 isolates from Red Sea Mangroves.</title>
        <authorList>
            <person name="Sefrji F."/>
            <person name="Michoud G."/>
            <person name="Merlino G."/>
            <person name="Daffonchio D."/>
        </authorList>
    </citation>
    <scope>NUCLEOTIDE SEQUENCE [LARGE SCALE GENOMIC DNA]</scope>
    <source>
        <strain evidence="4 5">R1DC25</strain>
    </source>
</reference>
<accession>A0A7S8HDX8</accession>
<feature type="transmembrane region" description="Helical" evidence="1">
    <location>
        <begin position="298"/>
        <end position="320"/>
    </location>
</feature>
<protein>
    <submittedName>
        <fullName evidence="4">DUF3380 domain-containing protein</fullName>
    </submittedName>
</protein>
<dbReference type="Pfam" id="PF11860">
    <property type="entry name" value="Muramidase"/>
    <property type="match status" value="1"/>
</dbReference>
<keyword evidence="1" id="KW-0472">Membrane</keyword>
<dbReference type="Proteomes" id="UP000593594">
    <property type="component" value="Chromosome"/>
</dbReference>
<feature type="domain" description="N-acetylmuramidase" evidence="3">
    <location>
        <begin position="23"/>
        <end position="194"/>
    </location>
</feature>
<keyword evidence="5" id="KW-1185">Reference proteome</keyword>
<evidence type="ECO:0000259" key="2">
    <source>
        <dbReference type="Pfam" id="PF01471"/>
    </source>
</evidence>
<dbReference type="EMBL" id="CP058214">
    <property type="protein sequence ID" value="QPC44954.1"/>
    <property type="molecule type" value="Genomic_DNA"/>
</dbReference>
<feature type="domain" description="Peptidoglycan binding-like" evidence="2">
    <location>
        <begin position="219"/>
        <end position="243"/>
    </location>
</feature>
<sequence>MFNSADRVAISMLCAEYDIPLAWALGVAEVESAGRAFWTVDGERRPAINLEGHYFYRNLPESKRSRAVSLGLAHPKAGKTKVPSTYRGRYEMLYRWMDIDPGAALKSISMGVGQVMGEHYDFLGYASPQDMWVRANVSLAGQVELMLGFIEMSDGLMQAIEDRDWHKFARLYNGPAYRRNSYAAKIERAVKKYERDPRSRDEFDLREEVRSINKLGFETVQAFQSAHGLDPDGIIGPITREAIEKALEDNVKPKKAGAKAAAGTAAAGATTVAVVTEVSGAFDHMRVVLDYLQSLGEYGQAIALVGASSVILGVTTYVIYKRAQTA</sequence>
<dbReference type="InterPro" id="IPR002477">
    <property type="entry name" value="Peptidoglycan-bd-like"/>
</dbReference>
<dbReference type="KEGG" id="kmn:HW532_20975"/>
<evidence type="ECO:0000256" key="1">
    <source>
        <dbReference type="SAM" id="Phobius"/>
    </source>
</evidence>
<keyword evidence="1" id="KW-0812">Transmembrane</keyword>
<evidence type="ECO:0000259" key="3">
    <source>
        <dbReference type="Pfam" id="PF11860"/>
    </source>
</evidence>
<dbReference type="Pfam" id="PF01471">
    <property type="entry name" value="PG_binding_1"/>
    <property type="match status" value="1"/>
</dbReference>
<proteinExistence type="predicted"/>
<dbReference type="Gene3D" id="1.10.101.10">
    <property type="entry name" value="PGBD-like superfamily/PGBD"/>
    <property type="match status" value="1"/>
</dbReference>